<feature type="repeat" description="PPR" evidence="8">
    <location>
        <begin position="402"/>
        <end position="436"/>
    </location>
</feature>
<feature type="repeat" description="PPR" evidence="8">
    <location>
        <begin position="437"/>
        <end position="471"/>
    </location>
</feature>
<comment type="similarity">
    <text evidence="1 9">Belongs to the peptidase S8 family.</text>
</comment>
<dbReference type="GO" id="GO:0006508">
    <property type="term" value="P:proteolysis"/>
    <property type="evidence" value="ECO:0007669"/>
    <property type="project" value="UniProtKB-KW"/>
</dbReference>
<dbReference type="InterPro" id="IPR015500">
    <property type="entry name" value="Peptidase_S8_subtilisin-rel"/>
</dbReference>
<dbReference type="Gene3D" id="3.40.50.200">
    <property type="entry name" value="Peptidase S8/S53 domain"/>
    <property type="match status" value="1"/>
</dbReference>
<dbReference type="NCBIfam" id="TIGR00756">
    <property type="entry name" value="PPR"/>
    <property type="match status" value="4"/>
</dbReference>
<evidence type="ECO:0000313" key="15">
    <source>
        <dbReference type="Proteomes" id="UP001552299"/>
    </source>
</evidence>
<dbReference type="InterPro" id="IPR045051">
    <property type="entry name" value="SBT"/>
</dbReference>
<evidence type="ECO:0000259" key="13">
    <source>
        <dbReference type="Pfam" id="PF17766"/>
    </source>
</evidence>
<evidence type="ECO:0000259" key="12">
    <source>
        <dbReference type="Pfam" id="PF17177"/>
    </source>
</evidence>
<dbReference type="InterPro" id="IPR034197">
    <property type="entry name" value="Peptidases_S8_3"/>
</dbReference>
<evidence type="ECO:0000256" key="3">
    <source>
        <dbReference type="ARBA" id="ARBA00022729"/>
    </source>
</evidence>
<dbReference type="InterPro" id="IPR023828">
    <property type="entry name" value="Peptidase_S8_Ser-AS"/>
</dbReference>
<feature type="repeat" description="PPR" evidence="8">
    <location>
        <begin position="330"/>
        <end position="365"/>
    </location>
</feature>
<evidence type="ECO:0000256" key="5">
    <source>
        <dbReference type="ARBA" id="ARBA00022801"/>
    </source>
</evidence>
<proteinExistence type="inferred from homology"/>
<dbReference type="Pfam" id="PF12854">
    <property type="entry name" value="PPR_1"/>
    <property type="match status" value="2"/>
</dbReference>
<evidence type="ECO:0000313" key="14">
    <source>
        <dbReference type="EMBL" id="KAL0923433.1"/>
    </source>
</evidence>
<evidence type="ECO:0000256" key="6">
    <source>
        <dbReference type="ARBA" id="ARBA00022825"/>
    </source>
</evidence>
<dbReference type="FunFam" id="3.40.50.200:FF:000006">
    <property type="entry name" value="Subtilisin-like protease SBT1.5"/>
    <property type="match status" value="1"/>
</dbReference>
<dbReference type="PROSITE" id="PS51375">
    <property type="entry name" value="PPR"/>
    <property type="match status" value="6"/>
</dbReference>
<dbReference type="EMBL" id="JANQDX010000006">
    <property type="protein sequence ID" value="KAL0923433.1"/>
    <property type="molecule type" value="Genomic_DNA"/>
</dbReference>
<feature type="active site" description="Charge relay system" evidence="7 9">
    <location>
        <position position="1051"/>
    </location>
</feature>
<dbReference type="PANTHER" id="PTHR10795">
    <property type="entry name" value="PROPROTEIN CONVERTASE SUBTILISIN/KEXIN"/>
    <property type="match status" value="1"/>
</dbReference>
<keyword evidence="15" id="KW-1185">Reference proteome</keyword>
<evidence type="ECO:0000256" key="8">
    <source>
        <dbReference type="PROSITE-ProRule" id="PRU00708"/>
    </source>
</evidence>
<dbReference type="InterPro" id="IPR010259">
    <property type="entry name" value="S8pro/Inhibitor_I9"/>
</dbReference>
<keyword evidence="6 9" id="KW-0720">Serine protease</keyword>
<dbReference type="FunFam" id="3.50.30.30:FF:000005">
    <property type="entry name" value="subtilisin-like protease SBT1.5"/>
    <property type="match status" value="1"/>
</dbReference>
<reference evidence="14 15" key="1">
    <citation type="journal article" date="2024" name="Plant Biotechnol. J.">
        <title>Dendrobium thyrsiflorum genome and its molecular insights into genes involved in important horticultural traits.</title>
        <authorList>
            <person name="Chen B."/>
            <person name="Wang J.Y."/>
            <person name="Zheng P.J."/>
            <person name="Li K.L."/>
            <person name="Liang Y.M."/>
            <person name="Chen X.F."/>
            <person name="Zhang C."/>
            <person name="Zhao X."/>
            <person name="He X."/>
            <person name="Zhang G.Q."/>
            <person name="Liu Z.J."/>
            <person name="Xu Q."/>
        </authorList>
    </citation>
    <scope>NUCLEOTIDE SEQUENCE [LARGE SCALE GENOMIC DNA]</scope>
    <source>
        <strain evidence="14">GZMU011</strain>
    </source>
</reference>
<dbReference type="Proteomes" id="UP001552299">
    <property type="component" value="Unassembled WGS sequence"/>
</dbReference>
<sequence length="1273" mass="139953">MTTVRWPRVLSPHYLAMLIRQQKNPLNALHLFNSASLRHPSYRHNSAVYSAMVDALSSPLRPHLLLPLLHQMSLDSSPAGDPVFSRAILALDRADHHLDALFVFRRLIPLSNCPSSPLSLLSLLRILLSRGLLRSALHLLLSPGSDTSRLGTQGINLLIDVACRLRRPDLALHAFAAIRELCCYPDRDTYRILMKGLCDAGLLDDAVHLLYSMLWRISRKGCDADVVVYRTLLESLCAAGRIELAEEILGKVLKKGLRSPRARQAFQRPVLSFAGNLEEMKRIVDEALVVRGVRSLASYNAMITDLYAESEFAHAGKMLDEMRQKGFKPLVSMYEAKIAALCREGRIDDGIRVLEVEMVANGCVPTARSYNLVMEGLCVKGESTRAMRYLDRMDRQLGCVAQKESYEILVDGFCSEGLFLDAANVLEKMHRRKYWPECKIFDSVIQGLCSIGRIYEALLWLEEMLSQGKMPEASVWSSLVYVLFGMPTIEKDPYMDVLLQDLTMHWVFLVLFLSCIMTEAGDSNPNLAARTYIIHMDAAKISALERSLSGTRKWHEVILDAIQQKENGIDEAPELLYVYNAALTGFAAKLTPRQLASIKELDGYISAHADKLLSLHTTHTPEFLGLKPGRGIWSSRNLTYDVIIGMIDTGIWPEHISFNDSEMAPVPSRWKGACEAVPQFHCNKKIIGARAFWKGFDAIEGLQVDASLDKIKSPRDWYGHGTHTASIAAGSFVSVANLFGYANGSASGMHRTARIAAYKVCWFRICTESDMTAAIDRAVADGVDVLSISLGLVGDRFSPPFDHDIIAIATFGAIQKGVFVSCSAGNSGPMESSIGNDAPWIMTVAASYIDRSFPTLVMLGDDRSFIGASLYAGINQTGELPIAYDPYDTGNGSQYCLSDSLSPWLVEGKLVLCDADDHGTVEKEEEVKRARGAGMLLLNRDDQGEELFADAHVIPVSTLGATAATAIRGYYRSTIHPTASITFLGTAYGDNAPEVTAFSSRGPSLSGPGVIKPDVVAPGINILAAWSPYSNPSFIKGDDRRVAFNILSGTSMSCPHVSGLAALLKSMHQNWSPAAIKSALMTTATTRDNWNFSIVDISTEMLATPFAFGSGHVDPERAANPGLVYDIKPDDYLHFLCAMNYTSSRVSVVARKKYSCTRSDEVDRGLNYPSFSVLFHGRIQNETAVQWRVVTNVGPGRCVYEAKVREPEGVVVTVGPRVLRFSEMGEDLAYSVTFIGLGPGRTMGYSFGELIWVCGEFSVRSPIAVSWGLYAAI</sequence>
<dbReference type="InterPro" id="IPR041469">
    <property type="entry name" value="Subtilisin-like_FN3"/>
</dbReference>
<comment type="caution">
    <text evidence="14">The sequence shown here is derived from an EMBL/GenBank/DDBJ whole genome shotgun (WGS) entry which is preliminary data.</text>
</comment>
<dbReference type="InterPro" id="IPR011990">
    <property type="entry name" value="TPR-like_helical_dom_sf"/>
</dbReference>
<accession>A0ABD0VEL2</accession>
<evidence type="ECO:0000259" key="10">
    <source>
        <dbReference type="Pfam" id="PF00082"/>
    </source>
</evidence>
<dbReference type="PROSITE" id="PS51892">
    <property type="entry name" value="SUBTILASE"/>
    <property type="match status" value="1"/>
</dbReference>
<dbReference type="CDD" id="cd02120">
    <property type="entry name" value="PA_subtilisin_like"/>
    <property type="match status" value="1"/>
</dbReference>
<feature type="domain" description="Peptidase S8/S53" evidence="10">
    <location>
        <begin position="641"/>
        <end position="1088"/>
    </location>
</feature>
<evidence type="ECO:0000256" key="7">
    <source>
        <dbReference type="PIRSR" id="PIRSR615500-1"/>
    </source>
</evidence>
<feature type="repeat" description="PPR" evidence="8">
    <location>
        <begin position="295"/>
        <end position="329"/>
    </location>
</feature>
<evidence type="ECO:0000259" key="11">
    <source>
        <dbReference type="Pfam" id="PF05922"/>
    </source>
</evidence>
<dbReference type="PRINTS" id="PR00723">
    <property type="entry name" value="SUBTILISIN"/>
</dbReference>
<dbReference type="Pfam" id="PF17766">
    <property type="entry name" value="fn3_6"/>
    <property type="match status" value="1"/>
</dbReference>
<dbReference type="InterPro" id="IPR036852">
    <property type="entry name" value="Peptidase_S8/S53_dom_sf"/>
</dbReference>
<keyword evidence="4" id="KW-0677">Repeat</keyword>
<dbReference type="InterPro" id="IPR033443">
    <property type="entry name" value="PROP1-like_PPR_dom"/>
</dbReference>
<dbReference type="Pfam" id="PF05922">
    <property type="entry name" value="Inhibitor_I9"/>
    <property type="match status" value="1"/>
</dbReference>
<dbReference type="CDD" id="cd04852">
    <property type="entry name" value="Peptidases_S8_3"/>
    <property type="match status" value="1"/>
</dbReference>
<dbReference type="Gene3D" id="2.60.40.2310">
    <property type="match status" value="1"/>
</dbReference>
<evidence type="ECO:0000256" key="2">
    <source>
        <dbReference type="ARBA" id="ARBA00022670"/>
    </source>
</evidence>
<dbReference type="Gene3D" id="3.50.30.30">
    <property type="match status" value="1"/>
</dbReference>
<feature type="repeat" description="PPR" evidence="8">
    <location>
        <begin position="225"/>
        <end position="259"/>
    </location>
</feature>
<feature type="domain" description="Inhibitor I9" evidence="11">
    <location>
        <begin position="531"/>
        <end position="616"/>
    </location>
</feature>
<feature type="active site" description="Charge relay system" evidence="7 9">
    <location>
        <position position="648"/>
    </location>
</feature>
<keyword evidence="2 9" id="KW-0645">Protease</keyword>
<name>A0ABD0VEL2_DENTH</name>
<dbReference type="PROSITE" id="PS00138">
    <property type="entry name" value="SUBTILASE_SER"/>
    <property type="match status" value="1"/>
</dbReference>
<dbReference type="GO" id="GO:0004252">
    <property type="term" value="F:serine-type endopeptidase activity"/>
    <property type="evidence" value="ECO:0007669"/>
    <property type="project" value="UniProtKB-UniRule"/>
</dbReference>
<dbReference type="Gene3D" id="3.30.70.80">
    <property type="entry name" value="Peptidase S8 propeptide/proteinase inhibitor I9"/>
    <property type="match status" value="1"/>
</dbReference>
<dbReference type="InterPro" id="IPR000209">
    <property type="entry name" value="Peptidase_S8/S53_dom"/>
</dbReference>
<dbReference type="SUPFAM" id="SSF52743">
    <property type="entry name" value="Subtilisin-like"/>
    <property type="match status" value="1"/>
</dbReference>
<dbReference type="Pfam" id="PF17177">
    <property type="entry name" value="PPR_long"/>
    <property type="match status" value="1"/>
</dbReference>
<dbReference type="AlphaFoldDB" id="A0ABD0VEL2"/>
<gene>
    <name evidence="14" type="ORF">M5K25_007490</name>
</gene>
<keyword evidence="3" id="KW-0732">Signal</keyword>
<evidence type="ECO:0000256" key="1">
    <source>
        <dbReference type="ARBA" id="ARBA00011073"/>
    </source>
</evidence>
<keyword evidence="5 9" id="KW-0378">Hydrolase</keyword>
<dbReference type="Gene3D" id="1.25.40.10">
    <property type="entry name" value="Tetratricopeptide repeat domain"/>
    <property type="match status" value="3"/>
</dbReference>
<dbReference type="InterPro" id="IPR002885">
    <property type="entry name" value="PPR_rpt"/>
</dbReference>
<organism evidence="14 15">
    <name type="scientific">Dendrobium thyrsiflorum</name>
    <name type="common">Pinecone-like raceme dendrobium</name>
    <name type="synonym">Orchid</name>
    <dbReference type="NCBI Taxonomy" id="117978"/>
    <lineage>
        <taxon>Eukaryota</taxon>
        <taxon>Viridiplantae</taxon>
        <taxon>Streptophyta</taxon>
        <taxon>Embryophyta</taxon>
        <taxon>Tracheophyta</taxon>
        <taxon>Spermatophyta</taxon>
        <taxon>Magnoliopsida</taxon>
        <taxon>Liliopsida</taxon>
        <taxon>Asparagales</taxon>
        <taxon>Orchidaceae</taxon>
        <taxon>Epidendroideae</taxon>
        <taxon>Malaxideae</taxon>
        <taxon>Dendrobiinae</taxon>
        <taxon>Dendrobium</taxon>
    </lineage>
</organism>
<protein>
    <submittedName>
        <fullName evidence="14">Uncharacterized protein</fullName>
    </submittedName>
</protein>
<feature type="repeat" description="PPR" evidence="8">
    <location>
        <begin position="186"/>
        <end position="216"/>
    </location>
</feature>
<dbReference type="Pfam" id="PF01535">
    <property type="entry name" value="PPR"/>
    <property type="match status" value="1"/>
</dbReference>
<evidence type="ECO:0000256" key="4">
    <source>
        <dbReference type="ARBA" id="ARBA00022737"/>
    </source>
</evidence>
<feature type="domain" description="Subtilisin-like protease fibronectin type-III" evidence="13">
    <location>
        <begin position="1166"/>
        <end position="1265"/>
    </location>
</feature>
<evidence type="ECO:0000256" key="9">
    <source>
        <dbReference type="PROSITE-ProRule" id="PRU01240"/>
    </source>
</evidence>
<feature type="domain" description="PROP1-like PPR" evidence="12">
    <location>
        <begin position="295"/>
        <end position="416"/>
    </location>
</feature>
<dbReference type="Pfam" id="PF00082">
    <property type="entry name" value="Peptidase_S8"/>
    <property type="match status" value="1"/>
</dbReference>
<feature type="active site" description="Charge relay system" evidence="7 9">
    <location>
        <position position="720"/>
    </location>
</feature>
<dbReference type="InterPro" id="IPR037045">
    <property type="entry name" value="S8pro/Inhibitor_I9_sf"/>
</dbReference>